<feature type="transmembrane region" description="Helical" evidence="1">
    <location>
        <begin position="34"/>
        <end position="51"/>
    </location>
</feature>
<evidence type="ECO:0000313" key="2">
    <source>
        <dbReference type="EMBL" id="SUZ52371.1"/>
    </source>
</evidence>
<dbReference type="EMBL" id="UINC01000270">
    <property type="protein sequence ID" value="SUZ52371.1"/>
    <property type="molecule type" value="Genomic_DNA"/>
</dbReference>
<keyword evidence="1" id="KW-0472">Membrane</keyword>
<gene>
    <name evidence="2" type="ORF">METZ01_LOCUS5225</name>
</gene>
<sequence length="62" mass="7124">MALLCPFKMEPNFGSSLPYGFQANNLQRTPICRQSIFIIYSSLFVGMTIYIRGRNYRSIKGL</sequence>
<accession>A0A381NCQ9</accession>
<keyword evidence="1" id="KW-1133">Transmembrane helix</keyword>
<dbReference type="AlphaFoldDB" id="A0A381NCQ9"/>
<keyword evidence="1" id="KW-0812">Transmembrane</keyword>
<reference evidence="2" key="1">
    <citation type="submission" date="2018-05" db="EMBL/GenBank/DDBJ databases">
        <authorList>
            <person name="Lanie J.A."/>
            <person name="Ng W.-L."/>
            <person name="Kazmierczak K.M."/>
            <person name="Andrzejewski T.M."/>
            <person name="Davidsen T.M."/>
            <person name="Wayne K.J."/>
            <person name="Tettelin H."/>
            <person name="Glass J.I."/>
            <person name="Rusch D."/>
            <person name="Podicherti R."/>
            <person name="Tsui H.-C.T."/>
            <person name="Winkler M.E."/>
        </authorList>
    </citation>
    <scope>NUCLEOTIDE SEQUENCE</scope>
</reference>
<name>A0A381NCQ9_9ZZZZ</name>
<proteinExistence type="predicted"/>
<evidence type="ECO:0000256" key="1">
    <source>
        <dbReference type="SAM" id="Phobius"/>
    </source>
</evidence>
<protein>
    <submittedName>
        <fullName evidence="2">Uncharacterized protein</fullName>
    </submittedName>
</protein>
<organism evidence="2">
    <name type="scientific">marine metagenome</name>
    <dbReference type="NCBI Taxonomy" id="408172"/>
    <lineage>
        <taxon>unclassified sequences</taxon>
        <taxon>metagenomes</taxon>
        <taxon>ecological metagenomes</taxon>
    </lineage>
</organism>